<evidence type="ECO:0000256" key="5">
    <source>
        <dbReference type="SAM" id="MobiDB-lite"/>
    </source>
</evidence>
<dbReference type="InterPro" id="IPR013083">
    <property type="entry name" value="Znf_RING/FYVE/PHD"/>
</dbReference>
<feature type="region of interest" description="Disordered" evidence="5">
    <location>
        <begin position="130"/>
        <end position="149"/>
    </location>
</feature>
<feature type="compositionally biased region" description="Basic and acidic residues" evidence="5">
    <location>
        <begin position="1244"/>
        <end position="1253"/>
    </location>
</feature>
<feature type="compositionally biased region" description="Polar residues" evidence="5">
    <location>
        <begin position="160"/>
        <end position="172"/>
    </location>
</feature>
<evidence type="ECO:0000313" key="7">
    <source>
        <dbReference type="EMBL" id="KAG7459426.1"/>
    </source>
</evidence>
<feature type="compositionally biased region" description="Polar residues" evidence="5">
    <location>
        <begin position="310"/>
        <end position="321"/>
    </location>
</feature>
<dbReference type="PANTHER" id="PTHR14955:SF6">
    <property type="entry name" value="RETINOIC ACID-INDUCED PROTEIN 1"/>
    <property type="match status" value="1"/>
</dbReference>
<dbReference type="InterPro" id="IPR052440">
    <property type="entry name" value="Trans_Reg/Chrom_Remod"/>
</dbReference>
<accession>A0A9D3T365</accession>
<dbReference type="Pfam" id="PF13771">
    <property type="entry name" value="zf-HC5HC2H"/>
    <property type="match status" value="1"/>
</dbReference>
<comment type="caution">
    <text evidence="7">The sequence shown here is derived from an EMBL/GenBank/DDBJ whole genome shotgun (WGS) entry which is preliminary data.</text>
</comment>
<feature type="region of interest" description="Disordered" evidence="5">
    <location>
        <begin position="1058"/>
        <end position="1203"/>
    </location>
</feature>
<feature type="compositionally biased region" description="Polar residues" evidence="5">
    <location>
        <begin position="329"/>
        <end position="354"/>
    </location>
</feature>
<keyword evidence="3" id="KW-0863">Zinc-finger</keyword>
<feature type="region of interest" description="Disordered" evidence="5">
    <location>
        <begin position="234"/>
        <end position="268"/>
    </location>
</feature>
<feature type="compositionally biased region" description="Polar residues" evidence="5">
    <location>
        <begin position="234"/>
        <end position="251"/>
    </location>
</feature>
<feature type="compositionally biased region" description="Basic and acidic residues" evidence="5">
    <location>
        <begin position="1367"/>
        <end position="1386"/>
    </location>
</feature>
<feature type="compositionally biased region" description="Basic residues" evidence="5">
    <location>
        <begin position="1519"/>
        <end position="1541"/>
    </location>
</feature>
<feature type="compositionally biased region" description="Basic and acidic residues" evidence="5">
    <location>
        <begin position="1751"/>
        <end position="1768"/>
    </location>
</feature>
<evidence type="ECO:0000313" key="8">
    <source>
        <dbReference type="Proteomes" id="UP001046870"/>
    </source>
</evidence>
<dbReference type="OrthoDB" id="10029243at2759"/>
<reference evidence="7" key="1">
    <citation type="submission" date="2021-01" db="EMBL/GenBank/DDBJ databases">
        <authorList>
            <person name="Zahm M."/>
            <person name="Roques C."/>
            <person name="Cabau C."/>
            <person name="Klopp C."/>
            <person name="Donnadieu C."/>
            <person name="Jouanno E."/>
            <person name="Lampietro C."/>
            <person name="Louis A."/>
            <person name="Herpin A."/>
            <person name="Echchiki A."/>
            <person name="Berthelot C."/>
            <person name="Parey E."/>
            <person name="Roest-Crollius H."/>
            <person name="Braasch I."/>
            <person name="Postlethwait J."/>
            <person name="Bobe J."/>
            <person name="Montfort J."/>
            <person name="Bouchez O."/>
            <person name="Begum T."/>
            <person name="Mejri S."/>
            <person name="Adams A."/>
            <person name="Chen W.-J."/>
            <person name="Guiguen Y."/>
        </authorList>
    </citation>
    <scope>NUCLEOTIDE SEQUENCE</scope>
    <source>
        <strain evidence="7">YG-15Mar2019-1</strain>
        <tissue evidence="7">Brain</tissue>
    </source>
</reference>
<dbReference type="SMART" id="SM00249">
    <property type="entry name" value="PHD"/>
    <property type="match status" value="1"/>
</dbReference>
<feature type="compositionally biased region" description="Pro residues" evidence="5">
    <location>
        <begin position="1465"/>
        <end position="1490"/>
    </location>
</feature>
<evidence type="ECO:0000256" key="1">
    <source>
        <dbReference type="ARBA" id="ARBA00022553"/>
    </source>
</evidence>
<sequence length="1892" mass="206801">MQSFRERSGFHGNQHCYQQEPHESSRLESYRHHHSHGHSGRGYEAHPLTAASVATAGAGSKDCYSLQAYPIYTGGESAPAKKQYKEGKVSAQHMQSGYTNHALGPAYPAQYLSEGHLQQKWAESPHLPQYEQEGTGTVAPGASGGSQYLEPNMLAIPQSQCPHAAQPSTPVYTGSHHQRHPSRNSSPSPVIHAQGRLHFPQHPQPLSSPAQSYMDKCTPMPHCYKGYPMPPGSQYSRQLASSSANNLKPSTYRSQNSYSYPQPPSRAGYEQMPTMQGIPTAQDSLSKYQHFGQPQQSYCLSDVSVRSPEQYYQNCSPNSGHSPARSMGRSPSYSSTPSPLMVSSETFQYSQQPAMASGVPSSSSASSSAGLQEQGLLMPPHSHASPGVGHQGAGYSSTLKERFSEKLLSNPSLWSLNALTSQVENIPSNVQQLLLSEAMVGNKKGGKRGGMKKGEDFKGQPQMHEDTSCSEIQNSVPLPEAYGAPQPILAELQEAGYSSSSDEQLERSYYYCGQTRSPAQAPANTQHTLDGMPSCTLTSPDSMSTKSEDSATSLQSGQPGDSVGSVPGLQSALPGEHLNSVSRLQSTQAREDINTSMKNIREAEPPNSVAIPSPLKPQQGSPADIQGLRVSLKQNFEESAWSLVEGKETMKDNLAADHGGGSKVIEEHQQQGNWPADEKCTSLFHKVDKVLMEKNYPTDMEENIYRELQNQCYSDDRESAEKSTHPSDFSHERETESSAKLETHKSEFHDDYNAPSKTETFVWRDDLEENRYLPMKADNPGHPQFTSGVEQLEEKQLSKMESEKWETPKEQCSALADLATEAKQEESSPSVEDAVNHRTQSLELGEIHSPAKEQGDKPSTNTDAAGTELAAAERRPAVPDVATPLFPTEKVFSTMADKAMPPTQARSHLDRRDAEVLEPDSPQLPGKSVLHPAPSWADTPPSPKKGDDDIEPGISCPSAVTPSPSAKLEPIGPSAYLGVFQRKHARGRRGRPARPTHMGVRIRGLAGGEEKGDTAAMASSKSTLFPEEIEAGHKDISSQTPKLSAEGFPSRMCTRSFTAQAAPKPCPYLKRRPGPKPSEGFPTKDPPDNPKGLITKIKWMKQRGLMQDAVDHTKGRRGLSATTPQDENQDTPPLPPPPPVTDQKSMVLRSRKQAEEMPPKEKEKEKRTICSPPKKLKEMKKQKVASLKEQDGVGPKPNLTASPQKGVCKTAICKPDETITPINKRKSSFPSPVPLKKQRGMKGGKLETEKTPVETKITGVRGPKKKLKRGEHLKASLGCFPTKDPPLPASNIADLSCTPPQCPTKTKYLPPRKGRGLKYEAMVQKITSPGSKKQVLNPQIEDTPGDLVSKATAMQVVEEKEMAKPVEVKVEDTKDSQSAAVKEKEACVTAATVRRRRGRPAGSADRHEVAPPEATSLVINTPRLAKQRAIKNNHEMHMKQRRRRRKGPSLPEGTATTEQQDLPPASLPPPVSTPPPVSAPPPEPVPPPTSALPLVSAPPTCTEEPVGGVQATSSASICKRGRRRLPPTKKRRGKPCSKKSSTKPNALTRGPKRKNRDNSDAVMTLKKVHKLKVRHKKQCSAAVEQRGPVLPLKHVSCKPPENESKPSFRPYVRINSSEELPSLCTIVNRPEEELLLHQEKKKSVAKMRNSASISKAPPNSSVMLQGPLVNASLTDRRLTCCLCQKPANYRELGDLCGPYYPEDSIPRKALSFRPKLECREDGDGTNGSALEPSLLPKKESTKGPGRRGRPRRADKAQREGSRGRPSFREQYRKLQQFQGYDRTAGEGSDRGRGGAGLRRLQLEAEAREHWAHEACAVWTDGIVLITGKLYGLTEASRIAAETRCSKCQSVGASISCCWKGCTQIFHFVCAKDTGCLLQEDDFSLKCTKHKAM</sequence>
<feature type="region of interest" description="Disordered" evidence="5">
    <location>
        <begin position="310"/>
        <end position="371"/>
    </location>
</feature>
<organism evidence="7 8">
    <name type="scientific">Megalops atlanticus</name>
    <name type="common">Tarpon</name>
    <name type="synonym">Clupea gigantea</name>
    <dbReference type="NCBI Taxonomy" id="7932"/>
    <lineage>
        <taxon>Eukaryota</taxon>
        <taxon>Metazoa</taxon>
        <taxon>Chordata</taxon>
        <taxon>Craniata</taxon>
        <taxon>Vertebrata</taxon>
        <taxon>Euteleostomi</taxon>
        <taxon>Actinopterygii</taxon>
        <taxon>Neopterygii</taxon>
        <taxon>Teleostei</taxon>
        <taxon>Elopiformes</taxon>
        <taxon>Megalopidae</taxon>
        <taxon>Megalops</taxon>
    </lineage>
</organism>
<feature type="region of interest" description="Disordered" evidence="5">
    <location>
        <begin position="1291"/>
        <end position="1315"/>
    </location>
</feature>
<dbReference type="GO" id="GO:0032922">
    <property type="term" value="P:circadian regulation of gene expression"/>
    <property type="evidence" value="ECO:0007669"/>
    <property type="project" value="TreeGrafter"/>
</dbReference>
<evidence type="ECO:0000256" key="2">
    <source>
        <dbReference type="ARBA" id="ARBA00022723"/>
    </source>
</evidence>
<feature type="compositionally biased region" description="Basic and acidic residues" evidence="5">
    <location>
        <begin position="452"/>
        <end position="467"/>
    </location>
</feature>
<evidence type="ECO:0000259" key="6">
    <source>
        <dbReference type="PROSITE" id="PS51805"/>
    </source>
</evidence>
<dbReference type="InterPro" id="IPR001965">
    <property type="entry name" value="Znf_PHD"/>
</dbReference>
<feature type="compositionally biased region" description="Basic and acidic residues" evidence="5">
    <location>
        <begin position="845"/>
        <end position="856"/>
    </location>
</feature>
<feature type="compositionally biased region" description="Basic and acidic residues" evidence="5">
    <location>
        <begin position="20"/>
        <end position="30"/>
    </location>
</feature>
<evidence type="ECO:0000256" key="4">
    <source>
        <dbReference type="ARBA" id="ARBA00022833"/>
    </source>
</evidence>
<name>A0A9D3T365_MEGAT</name>
<feature type="region of interest" description="Disordered" evidence="5">
    <location>
        <begin position="160"/>
        <end position="193"/>
    </location>
</feature>
<feature type="compositionally biased region" description="Polar residues" evidence="5">
    <location>
        <begin position="535"/>
        <end position="559"/>
    </location>
</feature>
<feature type="domain" description="PHD-type" evidence="6">
    <location>
        <begin position="1781"/>
        <end position="1890"/>
    </location>
</feature>
<protein>
    <recommendedName>
        <fullName evidence="6">PHD-type domain-containing protein</fullName>
    </recommendedName>
</protein>
<feature type="region of interest" description="Disordered" evidence="5">
    <location>
        <begin position="1717"/>
        <end position="1768"/>
    </location>
</feature>
<feature type="compositionally biased region" description="Basic and acidic residues" evidence="5">
    <location>
        <begin position="1152"/>
        <end position="1168"/>
    </location>
</feature>
<feature type="region of interest" description="Disordered" evidence="5">
    <location>
        <begin position="713"/>
        <end position="883"/>
    </location>
</feature>
<dbReference type="GO" id="GO:0005634">
    <property type="term" value="C:nucleus"/>
    <property type="evidence" value="ECO:0007669"/>
    <property type="project" value="TreeGrafter"/>
</dbReference>
<dbReference type="InterPro" id="IPR034732">
    <property type="entry name" value="EPHD"/>
</dbReference>
<feature type="region of interest" description="Disordered" evidence="5">
    <location>
        <begin position="376"/>
        <end position="395"/>
    </location>
</feature>
<feature type="region of interest" description="Disordered" evidence="5">
    <location>
        <begin position="1"/>
        <end position="44"/>
    </location>
</feature>
<feature type="compositionally biased region" description="Basic and acidic residues" evidence="5">
    <location>
        <begin position="714"/>
        <end position="752"/>
    </location>
</feature>
<dbReference type="Gene3D" id="3.30.40.10">
    <property type="entry name" value="Zinc/RING finger domain, C3HC4 (zinc finger)"/>
    <property type="match status" value="1"/>
</dbReference>
<feature type="compositionally biased region" description="Polar residues" evidence="5">
    <location>
        <begin position="518"/>
        <end position="528"/>
    </location>
</feature>
<feature type="region of interest" description="Disordered" evidence="5">
    <location>
        <begin position="518"/>
        <end position="574"/>
    </location>
</feature>
<keyword evidence="4" id="KW-0862">Zinc</keyword>
<gene>
    <name evidence="7" type="ORF">MATL_G00210620</name>
</gene>
<dbReference type="GO" id="GO:0006357">
    <property type="term" value="P:regulation of transcription by RNA polymerase II"/>
    <property type="evidence" value="ECO:0007669"/>
    <property type="project" value="TreeGrafter"/>
</dbReference>
<feature type="region of interest" description="Disordered" evidence="5">
    <location>
        <begin position="895"/>
        <end position="970"/>
    </location>
</feature>
<dbReference type="Proteomes" id="UP001046870">
    <property type="component" value="Chromosome 19"/>
</dbReference>
<feature type="compositionally biased region" description="Basic and acidic residues" evidence="5">
    <location>
        <begin position="792"/>
        <end position="809"/>
    </location>
</feature>
<keyword evidence="2" id="KW-0479">Metal-binding</keyword>
<dbReference type="PROSITE" id="PS51805">
    <property type="entry name" value="EPHD"/>
    <property type="match status" value="1"/>
</dbReference>
<feature type="region of interest" description="Disordered" evidence="5">
    <location>
        <begin position="1219"/>
        <end position="1269"/>
    </location>
</feature>
<evidence type="ECO:0000256" key="3">
    <source>
        <dbReference type="ARBA" id="ARBA00022771"/>
    </source>
</evidence>
<feature type="region of interest" description="Disordered" evidence="5">
    <location>
        <begin position="443"/>
        <end position="469"/>
    </location>
</feature>
<dbReference type="EMBL" id="JAFDVH010000019">
    <property type="protein sequence ID" value="KAG7459426.1"/>
    <property type="molecule type" value="Genomic_DNA"/>
</dbReference>
<feature type="region of interest" description="Disordered" evidence="5">
    <location>
        <begin position="599"/>
        <end position="623"/>
    </location>
</feature>
<proteinExistence type="predicted"/>
<feature type="compositionally biased region" description="Basic and acidic residues" evidence="5">
    <location>
        <begin position="1175"/>
        <end position="1191"/>
    </location>
</feature>
<keyword evidence="1" id="KW-0597">Phosphoprotein</keyword>
<dbReference type="PANTHER" id="PTHR14955">
    <property type="entry name" value="RETINOIC ACID INDUCED 1/TRANSCRIPTION FACTOR 20"/>
    <property type="match status" value="1"/>
</dbReference>
<dbReference type="GO" id="GO:0008270">
    <property type="term" value="F:zinc ion binding"/>
    <property type="evidence" value="ECO:0007669"/>
    <property type="project" value="UniProtKB-KW"/>
</dbReference>
<feature type="region of interest" description="Disordered" evidence="5">
    <location>
        <begin position="983"/>
        <end position="1020"/>
    </location>
</feature>
<feature type="compositionally biased region" description="Basic and acidic residues" evidence="5">
    <location>
        <begin position="762"/>
        <end position="771"/>
    </location>
</feature>
<feature type="compositionally biased region" description="Basic residues" evidence="5">
    <location>
        <begin position="983"/>
        <end position="994"/>
    </location>
</feature>
<keyword evidence="8" id="KW-1185">Reference proteome</keyword>
<feature type="region of interest" description="Disordered" evidence="5">
    <location>
        <begin position="1367"/>
        <end position="1559"/>
    </location>
</feature>